<feature type="site" description="Transition state stabilizer" evidence="16">
    <location>
        <position position="58"/>
    </location>
</feature>
<evidence type="ECO:0000256" key="7">
    <source>
        <dbReference type="ARBA" id="ARBA00022723"/>
    </source>
</evidence>
<dbReference type="Gene3D" id="1.10.420.10">
    <property type="entry name" value="Peroxidase, domain 2"/>
    <property type="match status" value="1"/>
</dbReference>
<dbReference type="GO" id="GO:0020037">
    <property type="term" value="F:heme binding"/>
    <property type="evidence" value="ECO:0007669"/>
    <property type="project" value="UniProtKB-UniRule"/>
</dbReference>
<evidence type="ECO:0000256" key="16">
    <source>
        <dbReference type="PIRSR" id="PIRSR600823-4"/>
    </source>
</evidence>
<dbReference type="PRINTS" id="PR00461">
    <property type="entry name" value="PLPEROXIDASE"/>
</dbReference>
<dbReference type="PANTHER" id="PTHR31388:SF147">
    <property type="entry name" value="PEROXIDASE 58"/>
    <property type="match status" value="1"/>
</dbReference>
<feature type="disulfide bond" evidence="17">
    <location>
        <begin position="64"/>
        <end position="69"/>
    </location>
</feature>
<dbReference type="FunFam" id="1.10.520.10:FF:000009">
    <property type="entry name" value="Peroxidase"/>
    <property type="match status" value="1"/>
</dbReference>
<keyword evidence="6 18" id="KW-0349">Heme</keyword>
<protein>
    <recommendedName>
        <fullName evidence="4 18">Peroxidase</fullName>
        <ecNumber evidence="4 18">1.11.1.7</ecNumber>
    </recommendedName>
</protein>
<feature type="binding site" description="axial binding residue" evidence="15">
    <location>
        <position position="187"/>
    </location>
    <ligand>
        <name>heme b</name>
        <dbReference type="ChEBI" id="CHEBI:60344"/>
    </ligand>
    <ligandPart>
        <name>Fe</name>
        <dbReference type="ChEBI" id="CHEBI:18248"/>
    </ligandPart>
</feature>
<evidence type="ECO:0000256" key="8">
    <source>
        <dbReference type="ARBA" id="ARBA00022837"/>
    </source>
</evidence>
<keyword evidence="5 18" id="KW-0575">Peroxidase</keyword>
<keyword evidence="10 15" id="KW-0408">Iron</keyword>
<keyword evidence="9 18" id="KW-0560">Oxidoreductase</keyword>
<evidence type="ECO:0000256" key="11">
    <source>
        <dbReference type="ARBA" id="ARBA00023157"/>
    </source>
</evidence>
<evidence type="ECO:0000256" key="10">
    <source>
        <dbReference type="ARBA" id="ARBA00023004"/>
    </source>
</evidence>
<feature type="binding site" evidence="15">
    <location>
        <position position="68"/>
    </location>
    <ligand>
        <name>Ca(2+)</name>
        <dbReference type="ChEBI" id="CHEBI:29108"/>
        <label>1</label>
    </ligand>
</feature>
<comment type="similarity">
    <text evidence="3">Belongs to the peroxidase family. Ascorbate peroxidase subfamily.</text>
</comment>
<dbReference type="Proteomes" id="UP001159364">
    <property type="component" value="Linkage Group LG03"/>
</dbReference>
<keyword evidence="11 17" id="KW-1015">Disulfide bond</keyword>
<evidence type="ECO:0000256" key="18">
    <source>
        <dbReference type="RuleBase" id="RU362060"/>
    </source>
</evidence>
<accession>A0AAV8TYF9</accession>
<keyword evidence="21" id="KW-1185">Reference proteome</keyword>
<keyword evidence="8 15" id="KW-0106">Calcium</keyword>
<evidence type="ECO:0000256" key="17">
    <source>
        <dbReference type="PIRSR" id="PIRSR600823-5"/>
    </source>
</evidence>
<dbReference type="PANTHER" id="PTHR31388">
    <property type="entry name" value="PEROXIDASE 72-RELATED"/>
    <property type="match status" value="1"/>
</dbReference>
<dbReference type="Gene3D" id="1.10.520.10">
    <property type="match status" value="1"/>
</dbReference>
<keyword evidence="18" id="KW-0376">Hydrogen peroxide</keyword>
<feature type="domain" description="Plant heme peroxidase family profile" evidence="19">
    <location>
        <begin position="21"/>
        <end position="320"/>
    </location>
</feature>
<dbReference type="AlphaFoldDB" id="A0AAV8TYF9"/>
<dbReference type="PRINTS" id="PR00458">
    <property type="entry name" value="PEROXIDASE"/>
</dbReference>
<keyword evidence="12" id="KW-0325">Glycoprotein</keyword>
<comment type="function">
    <text evidence="2">Removal of H(2)O(2), oxidation of toxic reductants, biosynthesis and degradation of lignin, suberization, auxin catabolism, response to environmental stresses such as wounding, pathogen attack and oxidative stress. These functions might be dependent on each isozyme/isoform in each plant tissue.</text>
</comment>
<evidence type="ECO:0000256" key="4">
    <source>
        <dbReference type="ARBA" id="ARBA00012313"/>
    </source>
</evidence>
<feature type="active site" description="Proton acceptor" evidence="13">
    <location>
        <position position="62"/>
    </location>
</feature>
<comment type="cofactor">
    <cofactor evidence="15 18">
        <name>heme b</name>
        <dbReference type="ChEBI" id="CHEBI:60344"/>
    </cofactor>
    <text evidence="15 18">Binds 1 heme b (iron(II)-protoporphyrin IX) group per subunit.</text>
</comment>
<evidence type="ECO:0000256" key="6">
    <source>
        <dbReference type="ARBA" id="ARBA00022617"/>
    </source>
</evidence>
<dbReference type="InterPro" id="IPR000823">
    <property type="entry name" value="Peroxidase_pln"/>
</dbReference>
<feature type="binding site" evidence="15">
    <location>
        <position position="238"/>
    </location>
    <ligand>
        <name>Ca(2+)</name>
        <dbReference type="ChEBI" id="CHEBI:29108"/>
        <label>2</label>
    </ligand>
</feature>
<evidence type="ECO:0000313" key="21">
    <source>
        <dbReference type="Proteomes" id="UP001159364"/>
    </source>
</evidence>
<evidence type="ECO:0000256" key="12">
    <source>
        <dbReference type="ARBA" id="ARBA00023180"/>
    </source>
</evidence>
<feature type="disulfide bond" evidence="17">
    <location>
        <begin position="116"/>
        <end position="316"/>
    </location>
</feature>
<feature type="binding site" evidence="15">
    <location>
        <position position="72"/>
    </location>
    <ligand>
        <name>Ca(2+)</name>
        <dbReference type="ChEBI" id="CHEBI:29108"/>
        <label>1</label>
    </ligand>
</feature>
<dbReference type="EC" id="1.11.1.7" evidence="4 18"/>
<comment type="similarity">
    <text evidence="18">Belongs to the peroxidase family. Classical plant (class III) peroxidase subfamily.</text>
</comment>
<dbReference type="EMBL" id="JAIWQS010000003">
    <property type="protein sequence ID" value="KAJ8770880.1"/>
    <property type="molecule type" value="Genomic_DNA"/>
</dbReference>
<dbReference type="PROSITE" id="PS00436">
    <property type="entry name" value="PEROXIDASE_2"/>
    <property type="match status" value="1"/>
</dbReference>
<proteinExistence type="inferred from homology"/>
<dbReference type="GO" id="GO:0006979">
    <property type="term" value="P:response to oxidative stress"/>
    <property type="evidence" value="ECO:0007669"/>
    <property type="project" value="UniProtKB-UniRule"/>
</dbReference>
<feature type="chain" id="PRO_5043091023" description="Peroxidase" evidence="18">
    <location>
        <begin position="21"/>
        <end position="320"/>
    </location>
</feature>
<dbReference type="GO" id="GO:0140825">
    <property type="term" value="F:lactoperoxidase activity"/>
    <property type="evidence" value="ECO:0007669"/>
    <property type="project" value="UniProtKB-EC"/>
</dbReference>
<dbReference type="InterPro" id="IPR033905">
    <property type="entry name" value="Secretory_peroxidase"/>
</dbReference>
<feature type="binding site" evidence="15">
    <location>
        <position position="63"/>
    </location>
    <ligand>
        <name>Ca(2+)</name>
        <dbReference type="ChEBI" id="CHEBI:29108"/>
        <label>1</label>
    </ligand>
</feature>
<feature type="binding site" evidence="15">
    <location>
        <position position="84"/>
    </location>
    <ligand>
        <name>Ca(2+)</name>
        <dbReference type="ChEBI" id="CHEBI:29108"/>
        <label>1</label>
    </ligand>
</feature>
<evidence type="ECO:0000313" key="20">
    <source>
        <dbReference type="EMBL" id="KAJ8770880.1"/>
    </source>
</evidence>
<gene>
    <name evidence="20" type="ORF">K2173_021795</name>
</gene>
<evidence type="ECO:0000256" key="14">
    <source>
        <dbReference type="PIRSR" id="PIRSR600823-2"/>
    </source>
</evidence>
<feature type="disulfide bond" evidence="17">
    <location>
        <begin position="194"/>
        <end position="225"/>
    </location>
</feature>
<evidence type="ECO:0000256" key="13">
    <source>
        <dbReference type="PIRSR" id="PIRSR600823-1"/>
    </source>
</evidence>
<feature type="disulfide bond" evidence="17">
    <location>
        <begin position="31"/>
        <end position="110"/>
    </location>
</feature>
<name>A0AAV8TYF9_9ROSI</name>
<feature type="binding site" evidence="15">
    <location>
        <position position="66"/>
    </location>
    <ligand>
        <name>Ca(2+)</name>
        <dbReference type="ChEBI" id="CHEBI:29108"/>
        <label>1</label>
    </ligand>
</feature>
<dbReference type="InterPro" id="IPR002016">
    <property type="entry name" value="Haem_peroxidase"/>
</dbReference>
<dbReference type="FunFam" id="1.10.420.10:FF:000001">
    <property type="entry name" value="Peroxidase"/>
    <property type="match status" value="1"/>
</dbReference>
<comment type="catalytic activity">
    <reaction evidence="1 18">
        <text>2 a phenolic donor + H2O2 = 2 a phenolic radical donor + 2 H2O</text>
        <dbReference type="Rhea" id="RHEA:56136"/>
        <dbReference type="ChEBI" id="CHEBI:15377"/>
        <dbReference type="ChEBI" id="CHEBI:16240"/>
        <dbReference type="ChEBI" id="CHEBI:139520"/>
        <dbReference type="ChEBI" id="CHEBI:139521"/>
        <dbReference type="EC" id="1.11.1.7"/>
    </reaction>
</comment>
<feature type="binding site" evidence="15">
    <location>
        <position position="70"/>
    </location>
    <ligand>
        <name>Ca(2+)</name>
        <dbReference type="ChEBI" id="CHEBI:29108"/>
        <label>1</label>
    </ligand>
</feature>
<comment type="cofactor">
    <cofactor evidence="15 18">
        <name>Ca(2+)</name>
        <dbReference type="ChEBI" id="CHEBI:29108"/>
    </cofactor>
    <text evidence="15 18">Binds 2 calcium ions per subunit.</text>
</comment>
<keyword evidence="18" id="KW-0964">Secreted</keyword>
<dbReference type="InterPro" id="IPR019794">
    <property type="entry name" value="Peroxidases_AS"/>
</dbReference>
<feature type="binding site" evidence="15">
    <location>
        <position position="246"/>
    </location>
    <ligand>
        <name>Ca(2+)</name>
        <dbReference type="ChEBI" id="CHEBI:29108"/>
        <label>2</label>
    </ligand>
</feature>
<keyword evidence="7 15" id="KW-0479">Metal-binding</keyword>
<evidence type="ECO:0000256" key="1">
    <source>
        <dbReference type="ARBA" id="ARBA00000189"/>
    </source>
</evidence>
<dbReference type="Pfam" id="PF00141">
    <property type="entry name" value="peroxidase"/>
    <property type="match status" value="1"/>
</dbReference>
<organism evidence="20 21">
    <name type="scientific">Erythroxylum novogranatense</name>
    <dbReference type="NCBI Taxonomy" id="1862640"/>
    <lineage>
        <taxon>Eukaryota</taxon>
        <taxon>Viridiplantae</taxon>
        <taxon>Streptophyta</taxon>
        <taxon>Embryophyta</taxon>
        <taxon>Tracheophyta</taxon>
        <taxon>Spermatophyta</taxon>
        <taxon>Magnoliopsida</taxon>
        <taxon>eudicotyledons</taxon>
        <taxon>Gunneridae</taxon>
        <taxon>Pentapetalae</taxon>
        <taxon>rosids</taxon>
        <taxon>fabids</taxon>
        <taxon>Malpighiales</taxon>
        <taxon>Erythroxylaceae</taxon>
        <taxon>Erythroxylum</taxon>
    </lineage>
</organism>
<evidence type="ECO:0000259" key="19">
    <source>
        <dbReference type="PROSITE" id="PS50873"/>
    </source>
</evidence>
<evidence type="ECO:0000256" key="5">
    <source>
        <dbReference type="ARBA" id="ARBA00022559"/>
    </source>
</evidence>
<evidence type="ECO:0000256" key="3">
    <source>
        <dbReference type="ARBA" id="ARBA00006873"/>
    </source>
</evidence>
<comment type="subcellular location">
    <subcellularLocation>
        <location evidence="18">Secreted</location>
    </subcellularLocation>
</comment>
<dbReference type="CDD" id="cd00693">
    <property type="entry name" value="secretory_peroxidase"/>
    <property type="match status" value="1"/>
</dbReference>
<dbReference type="GO" id="GO:0042744">
    <property type="term" value="P:hydrogen peroxide catabolic process"/>
    <property type="evidence" value="ECO:0007669"/>
    <property type="project" value="UniProtKB-KW"/>
</dbReference>
<dbReference type="PROSITE" id="PS00435">
    <property type="entry name" value="PEROXIDASE_1"/>
    <property type="match status" value="1"/>
</dbReference>
<sequence>MSSLLVIVLYAALWFGRSHAQLNPSYYANTCPNVTAIVRGVVAGAAQNDVRIGAKLIRMHFHDCFVNGCDGSILLVGGNGIDSEQDAVPNQTVTGYEVVDDLKTALESACPGVVSCADILAIASEILVELAGGPTWEIPLGRKDSRTANRGGTSAIPGPFEDLRNLTDKFDDVGLDSTDLVALSGAHTFGFARCAVFSRRLYDFSNGNPDETLDTAYLQQLRQVCPQGSNGGTTTNLDPSSPYTFDNNYFINLQNNRGLLISDQVLFSTNGAPTASIVNRFAGSQREFFASFSRSMINMGNINPLTGNQGEIRTDCKRVN</sequence>
<evidence type="ECO:0000256" key="2">
    <source>
        <dbReference type="ARBA" id="ARBA00002322"/>
    </source>
</evidence>
<dbReference type="SUPFAM" id="SSF48113">
    <property type="entry name" value="Heme-dependent peroxidases"/>
    <property type="match status" value="1"/>
</dbReference>
<dbReference type="InterPro" id="IPR019793">
    <property type="entry name" value="Peroxidases_heam-ligand_BS"/>
</dbReference>
<evidence type="ECO:0000256" key="9">
    <source>
        <dbReference type="ARBA" id="ARBA00023002"/>
    </source>
</evidence>
<dbReference type="InterPro" id="IPR010255">
    <property type="entry name" value="Haem_peroxidase_sf"/>
</dbReference>
<feature type="signal peptide" evidence="18">
    <location>
        <begin position="1"/>
        <end position="20"/>
    </location>
</feature>
<dbReference type="GO" id="GO:0005576">
    <property type="term" value="C:extracellular region"/>
    <property type="evidence" value="ECO:0007669"/>
    <property type="project" value="UniProtKB-SubCell"/>
</dbReference>
<keyword evidence="18" id="KW-0732">Signal</keyword>
<evidence type="ECO:0000256" key="15">
    <source>
        <dbReference type="PIRSR" id="PIRSR600823-3"/>
    </source>
</evidence>
<feature type="binding site" evidence="15">
    <location>
        <position position="188"/>
    </location>
    <ligand>
        <name>Ca(2+)</name>
        <dbReference type="ChEBI" id="CHEBI:29108"/>
        <label>2</label>
    </ligand>
</feature>
<dbReference type="GO" id="GO:0046872">
    <property type="term" value="F:metal ion binding"/>
    <property type="evidence" value="ECO:0007669"/>
    <property type="project" value="UniProtKB-UniRule"/>
</dbReference>
<dbReference type="PROSITE" id="PS50873">
    <property type="entry name" value="PEROXIDASE_4"/>
    <property type="match status" value="1"/>
</dbReference>
<comment type="caution">
    <text evidence="20">The sequence shown here is derived from an EMBL/GenBank/DDBJ whole genome shotgun (WGS) entry which is preliminary data.</text>
</comment>
<reference evidence="20 21" key="1">
    <citation type="submission" date="2021-09" db="EMBL/GenBank/DDBJ databases">
        <title>Genomic insights and catalytic innovation underlie evolution of tropane alkaloids biosynthesis.</title>
        <authorList>
            <person name="Wang Y.-J."/>
            <person name="Tian T."/>
            <person name="Huang J.-P."/>
            <person name="Huang S.-X."/>
        </authorList>
    </citation>
    <scope>NUCLEOTIDE SEQUENCE [LARGE SCALE GENOMIC DNA]</scope>
    <source>
        <strain evidence="20">KIB-2018</strain>
        <tissue evidence="20">Leaf</tissue>
    </source>
</reference>
<feature type="binding site" evidence="14">
    <location>
        <position position="157"/>
    </location>
    <ligand>
        <name>substrate</name>
    </ligand>
</feature>